<protein>
    <submittedName>
        <fullName evidence="10">YeeE/YedE family protein</fullName>
    </submittedName>
</protein>
<comment type="similarity">
    <text evidence="8">Belongs to the TsuA/YedE (TC 9.B.102) family.</text>
</comment>
<dbReference type="PANTHER" id="PTHR30574">
    <property type="entry name" value="INNER MEMBRANE PROTEIN YEDE"/>
    <property type="match status" value="1"/>
</dbReference>
<comment type="subcellular location">
    <subcellularLocation>
        <location evidence="1">Cell inner membrane</location>
        <topology evidence="1">Multi-pass membrane protein</topology>
    </subcellularLocation>
</comment>
<keyword evidence="5 9" id="KW-0812">Transmembrane</keyword>
<gene>
    <name evidence="10" type="ORF">U7230_03790</name>
</gene>
<accession>A0ABZ1BZU4</accession>
<organism evidence="10 11">
    <name type="scientific">Carboxydichorda subterranea</name>
    <dbReference type="NCBI Taxonomy" id="3109565"/>
    <lineage>
        <taxon>Bacteria</taxon>
        <taxon>Bacillati</taxon>
        <taxon>Bacillota</taxon>
        <taxon>Limnochordia</taxon>
        <taxon>Limnochordales</taxon>
        <taxon>Geochordaceae</taxon>
        <taxon>Carboxydichorda</taxon>
    </lineage>
</organism>
<keyword evidence="4" id="KW-0997">Cell inner membrane</keyword>
<feature type="transmembrane region" description="Helical" evidence="9">
    <location>
        <begin position="415"/>
        <end position="435"/>
    </location>
</feature>
<evidence type="ECO:0000256" key="9">
    <source>
        <dbReference type="SAM" id="Phobius"/>
    </source>
</evidence>
<evidence type="ECO:0000256" key="1">
    <source>
        <dbReference type="ARBA" id="ARBA00004429"/>
    </source>
</evidence>
<keyword evidence="11" id="KW-1185">Reference proteome</keyword>
<evidence type="ECO:0000256" key="2">
    <source>
        <dbReference type="ARBA" id="ARBA00022448"/>
    </source>
</evidence>
<feature type="transmembrane region" description="Helical" evidence="9">
    <location>
        <begin position="195"/>
        <end position="215"/>
    </location>
</feature>
<evidence type="ECO:0000256" key="6">
    <source>
        <dbReference type="ARBA" id="ARBA00022989"/>
    </source>
</evidence>
<evidence type="ECO:0000313" key="10">
    <source>
        <dbReference type="EMBL" id="WRP18138.1"/>
    </source>
</evidence>
<sequence length="439" mass="45031">MNSLGQPAAATAWHLPASTALVAALGALGVAAAGWYVSQLGRDYVLFWAFGVALGVVLQRSRFCFASAFRDLFLFGGSSTLKGILAGMAVASTGFALLESKMVSMPGLPGVLPPEAHLFPLGWHLVVGGVLFGIGMTVAGGCVSGTLYRMGEGYAASYAAFAGIVVGLGLAAHSWGFWWEHFIGPGPVVWLPRYLGYAGALALTLAGIGAVWLLLEVREARLPVAAFVTTGPAGGATWSPADPASVPAAGPGAGGIATPGPSAVRRRLAALARPILRDGWPALTGGVLLGLLNVYLYVAHMPWGVTGEISRWAVELSTLLGWPPGPLPGADQLPGCTLTLGGSRLVSHSLMLDLGMVAGSFTAALASGEWRWRMPRRPRRFVQSAAGGILMGYGAALAGGCTIGAFFSAIPSLGLNGWVFGAALLAGAGLGSRLVRRFA</sequence>
<feature type="transmembrane region" description="Helical" evidence="9">
    <location>
        <begin position="389"/>
        <end position="409"/>
    </location>
</feature>
<evidence type="ECO:0000313" key="11">
    <source>
        <dbReference type="Proteomes" id="UP001332192"/>
    </source>
</evidence>
<dbReference type="RefSeq" id="WP_324717409.1">
    <property type="nucleotide sequence ID" value="NZ_CP141615.1"/>
</dbReference>
<evidence type="ECO:0000256" key="4">
    <source>
        <dbReference type="ARBA" id="ARBA00022519"/>
    </source>
</evidence>
<evidence type="ECO:0000256" key="8">
    <source>
        <dbReference type="ARBA" id="ARBA00035655"/>
    </source>
</evidence>
<proteinExistence type="inferred from homology"/>
<dbReference type="PANTHER" id="PTHR30574:SF1">
    <property type="entry name" value="SULPHUR TRANSPORT DOMAIN-CONTAINING PROTEIN"/>
    <property type="match status" value="1"/>
</dbReference>
<dbReference type="Pfam" id="PF04143">
    <property type="entry name" value="Sulf_transp"/>
    <property type="match status" value="1"/>
</dbReference>
<name>A0ABZ1BZU4_9FIRM</name>
<feature type="transmembrane region" description="Helical" evidence="9">
    <location>
        <begin position="72"/>
        <end position="98"/>
    </location>
</feature>
<feature type="transmembrane region" description="Helical" evidence="9">
    <location>
        <begin position="275"/>
        <end position="298"/>
    </location>
</feature>
<dbReference type="InterPro" id="IPR007272">
    <property type="entry name" value="Sulf_transp_TsuA/YedE"/>
</dbReference>
<feature type="transmembrane region" description="Helical" evidence="9">
    <location>
        <begin position="44"/>
        <end position="60"/>
    </location>
</feature>
<feature type="transmembrane region" description="Helical" evidence="9">
    <location>
        <begin position="350"/>
        <end position="368"/>
    </location>
</feature>
<feature type="transmembrane region" description="Helical" evidence="9">
    <location>
        <begin position="155"/>
        <end position="175"/>
    </location>
</feature>
<keyword evidence="6 9" id="KW-1133">Transmembrane helix</keyword>
<keyword evidence="2" id="KW-0813">Transport</keyword>
<evidence type="ECO:0000256" key="5">
    <source>
        <dbReference type="ARBA" id="ARBA00022692"/>
    </source>
</evidence>
<feature type="transmembrane region" description="Helical" evidence="9">
    <location>
        <begin position="118"/>
        <end position="143"/>
    </location>
</feature>
<keyword evidence="3" id="KW-1003">Cell membrane</keyword>
<dbReference type="Proteomes" id="UP001332192">
    <property type="component" value="Chromosome"/>
</dbReference>
<keyword evidence="7 9" id="KW-0472">Membrane</keyword>
<reference evidence="10 11" key="1">
    <citation type="journal article" date="2024" name="Front. Microbiol.">
        <title>Novel thermophilic genera Geochorda gen. nov. and Carboxydochorda gen. nov. from the deep terrestrial subsurface reveal the ecophysiological diversity in the class Limnochordia.</title>
        <authorList>
            <person name="Karnachuk O.V."/>
            <person name="Lukina A.P."/>
            <person name="Avakyan M.R."/>
            <person name="Kadnikov V.V."/>
            <person name="Begmatov S."/>
            <person name="Beletsky A.V."/>
            <person name="Vlasova K.G."/>
            <person name="Novikov A.A."/>
            <person name="Shcherbakova V.A."/>
            <person name="Mardanov A.V."/>
            <person name="Ravin N.V."/>
        </authorList>
    </citation>
    <scope>NUCLEOTIDE SEQUENCE [LARGE SCALE GENOMIC DNA]</scope>
    <source>
        <strain evidence="10 11">L945</strain>
    </source>
</reference>
<evidence type="ECO:0000256" key="3">
    <source>
        <dbReference type="ARBA" id="ARBA00022475"/>
    </source>
</evidence>
<feature type="transmembrane region" description="Helical" evidence="9">
    <location>
        <begin position="12"/>
        <end position="38"/>
    </location>
</feature>
<evidence type="ECO:0000256" key="7">
    <source>
        <dbReference type="ARBA" id="ARBA00023136"/>
    </source>
</evidence>
<dbReference type="EMBL" id="CP141615">
    <property type="protein sequence ID" value="WRP18138.1"/>
    <property type="molecule type" value="Genomic_DNA"/>
</dbReference>